<evidence type="ECO:0000256" key="1">
    <source>
        <dbReference type="SAM" id="MobiDB-lite"/>
    </source>
</evidence>
<feature type="transmembrane region" description="Helical" evidence="2">
    <location>
        <begin position="38"/>
        <end position="58"/>
    </location>
</feature>
<dbReference type="EMBL" id="JH159153">
    <property type="protein sequence ID" value="EGZ19412.1"/>
    <property type="molecule type" value="Genomic_DNA"/>
</dbReference>
<dbReference type="AlphaFoldDB" id="G4Z4A6"/>
<dbReference type="RefSeq" id="XP_009522129.1">
    <property type="nucleotide sequence ID" value="XM_009523834.1"/>
</dbReference>
<dbReference type="GeneID" id="20656413"/>
<accession>G4Z4A6</accession>
<proteinExistence type="predicted"/>
<name>G4Z4A6_PHYSP</name>
<feature type="transmembrane region" description="Helical" evidence="2">
    <location>
        <begin position="64"/>
        <end position="84"/>
    </location>
</feature>
<sequence length="108" mass="11503">MSSTPATANATAPAPRTPHRLTLEEKVWMDRRRNDIEYCSGVGGAIGAAVTAAITTLGPFPKRVQFFAIAGGVLIGGSAGYLYADSKALERVQDLSASSTLRKQYQQM</sequence>
<gene>
    <name evidence="3" type="ORF">PHYSODRAFT_489312</name>
</gene>
<dbReference type="OMA" id="PKRVQFF"/>
<keyword evidence="4" id="KW-1185">Reference proteome</keyword>
<keyword evidence="2" id="KW-0812">Transmembrane</keyword>
<dbReference type="InParanoid" id="G4Z4A6"/>
<reference evidence="3 4" key="1">
    <citation type="journal article" date="2006" name="Science">
        <title>Phytophthora genome sequences uncover evolutionary origins and mechanisms of pathogenesis.</title>
        <authorList>
            <person name="Tyler B.M."/>
            <person name="Tripathy S."/>
            <person name="Zhang X."/>
            <person name="Dehal P."/>
            <person name="Jiang R.H."/>
            <person name="Aerts A."/>
            <person name="Arredondo F.D."/>
            <person name="Baxter L."/>
            <person name="Bensasson D."/>
            <person name="Beynon J.L."/>
            <person name="Chapman J."/>
            <person name="Damasceno C.M."/>
            <person name="Dorrance A.E."/>
            <person name="Dou D."/>
            <person name="Dickerman A.W."/>
            <person name="Dubchak I.L."/>
            <person name="Garbelotto M."/>
            <person name="Gijzen M."/>
            <person name="Gordon S.G."/>
            <person name="Govers F."/>
            <person name="Grunwald N.J."/>
            <person name="Huang W."/>
            <person name="Ivors K.L."/>
            <person name="Jones R.W."/>
            <person name="Kamoun S."/>
            <person name="Krampis K."/>
            <person name="Lamour K.H."/>
            <person name="Lee M.K."/>
            <person name="McDonald W.H."/>
            <person name="Medina M."/>
            <person name="Meijer H.J."/>
            <person name="Nordberg E.K."/>
            <person name="Maclean D.J."/>
            <person name="Ospina-Giraldo M.D."/>
            <person name="Morris P.F."/>
            <person name="Phuntumart V."/>
            <person name="Putnam N.H."/>
            <person name="Rash S."/>
            <person name="Rose J.K."/>
            <person name="Sakihama Y."/>
            <person name="Salamov A.A."/>
            <person name="Savidor A."/>
            <person name="Scheuring C.F."/>
            <person name="Smith B.M."/>
            <person name="Sobral B.W."/>
            <person name="Terry A."/>
            <person name="Torto-Alalibo T.A."/>
            <person name="Win J."/>
            <person name="Xu Z."/>
            <person name="Zhang H."/>
            <person name="Grigoriev I.V."/>
            <person name="Rokhsar D.S."/>
            <person name="Boore J.L."/>
        </authorList>
    </citation>
    <scope>NUCLEOTIDE SEQUENCE [LARGE SCALE GENOMIC DNA]</scope>
    <source>
        <strain evidence="3 4">P6497</strain>
    </source>
</reference>
<evidence type="ECO:0000256" key="2">
    <source>
        <dbReference type="SAM" id="Phobius"/>
    </source>
</evidence>
<feature type="compositionally biased region" description="Low complexity" evidence="1">
    <location>
        <begin position="1"/>
        <end position="14"/>
    </location>
</feature>
<keyword evidence="2" id="KW-0472">Membrane</keyword>
<protein>
    <submittedName>
        <fullName evidence="3">Uncharacterized protein</fullName>
    </submittedName>
</protein>
<evidence type="ECO:0000313" key="4">
    <source>
        <dbReference type="Proteomes" id="UP000002640"/>
    </source>
</evidence>
<evidence type="ECO:0000313" key="3">
    <source>
        <dbReference type="EMBL" id="EGZ19412.1"/>
    </source>
</evidence>
<dbReference type="Proteomes" id="UP000002640">
    <property type="component" value="Unassembled WGS sequence"/>
</dbReference>
<dbReference type="KEGG" id="psoj:PHYSODRAFT_489312"/>
<feature type="region of interest" description="Disordered" evidence="1">
    <location>
        <begin position="1"/>
        <end position="20"/>
    </location>
</feature>
<organism evidence="3 4">
    <name type="scientific">Phytophthora sojae (strain P6497)</name>
    <name type="common">Soybean stem and root rot agent</name>
    <name type="synonym">Phytophthora megasperma f. sp. glycines</name>
    <dbReference type="NCBI Taxonomy" id="1094619"/>
    <lineage>
        <taxon>Eukaryota</taxon>
        <taxon>Sar</taxon>
        <taxon>Stramenopiles</taxon>
        <taxon>Oomycota</taxon>
        <taxon>Peronosporomycetes</taxon>
        <taxon>Peronosporales</taxon>
        <taxon>Peronosporaceae</taxon>
        <taxon>Phytophthora</taxon>
    </lineage>
</organism>
<keyword evidence="2" id="KW-1133">Transmembrane helix</keyword>